<evidence type="ECO:0000313" key="4">
    <source>
        <dbReference type="Proteomes" id="UP000231586"/>
    </source>
</evidence>
<dbReference type="Proteomes" id="UP000231586">
    <property type="component" value="Unassembled WGS sequence"/>
</dbReference>
<keyword evidence="2" id="KW-0472">Membrane</keyword>
<evidence type="ECO:0000313" key="3">
    <source>
        <dbReference type="EMBL" id="PJI84808.1"/>
    </source>
</evidence>
<dbReference type="OrthoDB" id="5138696at2"/>
<keyword evidence="2" id="KW-1133">Transmembrane helix</keyword>
<organism evidence="3 4">
    <name type="scientific">Luteimicrobium subarcticum</name>
    <dbReference type="NCBI Taxonomy" id="620910"/>
    <lineage>
        <taxon>Bacteria</taxon>
        <taxon>Bacillati</taxon>
        <taxon>Actinomycetota</taxon>
        <taxon>Actinomycetes</taxon>
        <taxon>Micrococcales</taxon>
        <taxon>Luteimicrobium</taxon>
    </lineage>
</organism>
<proteinExistence type="predicted"/>
<keyword evidence="2" id="KW-0812">Transmembrane</keyword>
<protein>
    <submittedName>
        <fullName evidence="3">Uncharacterized protein</fullName>
    </submittedName>
</protein>
<gene>
    <name evidence="3" type="ORF">CLV34_3053</name>
</gene>
<keyword evidence="4" id="KW-1185">Reference proteome</keyword>
<reference evidence="3 4" key="1">
    <citation type="submission" date="2017-11" db="EMBL/GenBank/DDBJ databases">
        <title>Genomic Encyclopedia of Archaeal and Bacterial Type Strains, Phase II (KMG-II): From Individual Species to Whole Genera.</title>
        <authorList>
            <person name="Goeker M."/>
        </authorList>
    </citation>
    <scope>NUCLEOTIDE SEQUENCE [LARGE SCALE GENOMIC DNA]</scope>
    <source>
        <strain evidence="3 4">DSM 22413</strain>
    </source>
</reference>
<sequence>MSQNDPLEQLRAAARPAHDHLDLDGGLARLHRTTEGTAPGAGTRRRRRTATVGALGVAGVAAVAAAGMLVSGGVPADGGAAPAAAGAGDTVTPAPVTGTSAATAGAGSPGDSAPDVPRANAAAVAYIAGAREATESKDLTGWVLTTKHTAWFKEAGEPRELSIRAEGVSTVDGRFTMSHYDDDDHTWEYHIADPGSEVDMTYSYVNKVAKTYTSFPWQVGGPEDDVDTVPSQEREHLASTTNELASTETLAAAEGVEASSPYEKTVSGKSATCIDLSGNDGRVYAGDEYVPGSDYDDILAWSETVCFDPALHLPVFKKSYEKMRSAVGGSPTEIWSTLHTSWYAPGAEADALAALPDLSGYERLPEKTYRTRYLGH</sequence>
<evidence type="ECO:0000256" key="1">
    <source>
        <dbReference type="SAM" id="MobiDB-lite"/>
    </source>
</evidence>
<dbReference type="EMBL" id="PGTZ01000013">
    <property type="protein sequence ID" value="PJI84808.1"/>
    <property type="molecule type" value="Genomic_DNA"/>
</dbReference>
<dbReference type="AlphaFoldDB" id="A0A2M8W1M2"/>
<feature type="region of interest" description="Disordered" evidence="1">
    <location>
        <begin position="79"/>
        <end position="116"/>
    </location>
</feature>
<dbReference type="RefSeq" id="WP_100351157.1">
    <property type="nucleotide sequence ID" value="NZ_PGTZ01000013.1"/>
</dbReference>
<evidence type="ECO:0000256" key="2">
    <source>
        <dbReference type="SAM" id="Phobius"/>
    </source>
</evidence>
<comment type="caution">
    <text evidence="3">The sequence shown here is derived from an EMBL/GenBank/DDBJ whole genome shotgun (WGS) entry which is preliminary data.</text>
</comment>
<feature type="transmembrane region" description="Helical" evidence="2">
    <location>
        <begin position="52"/>
        <end position="74"/>
    </location>
</feature>
<accession>A0A2M8W1M2</accession>
<name>A0A2M8W1M2_9MICO</name>